<reference evidence="4 5" key="2">
    <citation type="journal article" date="2021" name="Int. J. Food Microbiol.">
        <title>Safety demonstration of a microbial species for use in the food chain: Weissella confusa.</title>
        <authorList>
            <person name="Bourdichon F."/>
            <person name="Patrone V."/>
            <person name="Fontana A."/>
            <person name="Milani G."/>
            <person name="Morelli L."/>
        </authorList>
    </citation>
    <scope>NUCLEOTIDE SEQUENCE [LARGE SCALE GENOMIC DNA]</scope>
    <source>
        <strain evidence="3">CCUG 30943</strain>
        <strain evidence="4 5">CCUG 43002</strain>
    </source>
</reference>
<feature type="region of interest" description="Disordered" evidence="1">
    <location>
        <begin position="105"/>
        <end position="142"/>
    </location>
</feature>
<dbReference type="Proteomes" id="UP000728106">
    <property type="component" value="Unassembled WGS sequence"/>
</dbReference>
<dbReference type="EMBL" id="JAAOCX010000003">
    <property type="protein sequence ID" value="MBJ7632166.1"/>
    <property type="molecule type" value="Genomic_DNA"/>
</dbReference>
<feature type="transmembrane region" description="Helical" evidence="2">
    <location>
        <begin position="60"/>
        <end position="78"/>
    </location>
</feature>
<dbReference type="GeneID" id="57979747"/>
<dbReference type="Proteomes" id="UP000808038">
    <property type="component" value="Unassembled WGS sequence"/>
</dbReference>
<accession>A0A4Z0RH34</accession>
<proteinExistence type="predicted"/>
<evidence type="ECO:0000256" key="1">
    <source>
        <dbReference type="SAM" id="MobiDB-lite"/>
    </source>
</evidence>
<keyword evidence="2" id="KW-1133">Transmembrane helix</keyword>
<gene>
    <name evidence="4" type="ORF">HAU20_01925</name>
    <name evidence="3" type="ORF">HAU43_03495</name>
</gene>
<organism evidence="4 5">
    <name type="scientific">Weissella confusa</name>
    <name type="common">Lactobacillus confusus</name>
    <dbReference type="NCBI Taxonomy" id="1583"/>
    <lineage>
        <taxon>Bacteria</taxon>
        <taxon>Bacillati</taxon>
        <taxon>Bacillota</taxon>
        <taxon>Bacilli</taxon>
        <taxon>Lactobacillales</taxon>
        <taxon>Lactobacillaceae</taxon>
        <taxon>Weissella</taxon>
    </lineage>
</organism>
<feature type="compositionally biased region" description="Low complexity" evidence="1">
    <location>
        <begin position="105"/>
        <end position="132"/>
    </location>
</feature>
<keyword evidence="2" id="KW-0472">Membrane</keyword>
<evidence type="ECO:0000313" key="5">
    <source>
        <dbReference type="Proteomes" id="UP000728106"/>
    </source>
</evidence>
<name>A0A4Z0RH34_WEICO</name>
<comment type="caution">
    <text evidence="4">The sequence shown here is derived from an EMBL/GenBank/DDBJ whole genome shotgun (WGS) entry which is preliminary data.</text>
</comment>
<keyword evidence="5" id="KW-1185">Reference proteome</keyword>
<dbReference type="AlphaFoldDB" id="A0A4Z0RH34"/>
<sequence>MTGQEWEDKFRKEHGRVARREEYRAAAARNFEPEEAPVVAPVAPAPKAVAKKSSGKSKRALFLLLAVVVAIVAGAMTYKLTHSKSDNGTAKVASSAKSVSKAATNKASSAVSSSSSSSSSSSASSSSSTKASDFSGSTPGVVATDLSRTDRAKIIAQVVMSGYNKPATDVNGITAGTVGGVGSGKGSLHLGVGVNGIGVQYSLTGDGGVSQITGRYSGGNGDGMHDFSIDVNDWLANHDLDAVRQAFGDVTVTDQNVSAMGD</sequence>
<dbReference type="RefSeq" id="WP_003608841.1">
    <property type="nucleotide sequence ID" value="NZ_ALXH01000040.1"/>
</dbReference>
<dbReference type="EMBL" id="JAAOCP010000002">
    <property type="protein sequence ID" value="MBJ7638150.1"/>
    <property type="molecule type" value="Genomic_DNA"/>
</dbReference>
<keyword evidence="2" id="KW-0812">Transmembrane</keyword>
<evidence type="ECO:0000313" key="3">
    <source>
        <dbReference type="EMBL" id="MBJ7632166.1"/>
    </source>
</evidence>
<evidence type="ECO:0000313" key="4">
    <source>
        <dbReference type="EMBL" id="MBJ7638150.1"/>
    </source>
</evidence>
<evidence type="ECO:0000256" key="2">
    <source>
        <dbReference type="SAM" id="Phobius"/>
    </source>
</evidence>
<reference evidence="4" key="1">
    <citation type="submission" date="2020-02" db="EMBL/GenBank/DDBJ databases">
        <authorList>
            <person name="Fontana A."/>
            <person name="Patrone V."/>
            <person name="Morelli L."/>
        </authorList>
    </citation>
    <scope>NUCLEOTIDE SEQUENCE</scope>
    <source>
        <strain evidence="3">CCUG 30943</strain>
        <strain evidence="4">CCUG 43002</strain>
    </source>
</reference>
<protein>
    <submittedName>
        <fullName evidence="4">Uncharacterized protein</fullName>
    </submittedName>
</protein>